<proteinExistence type="predicted"/>
<sequence length="170" mass="18202">MTVQAFSQNESPFPFLQEKSMMCQETKIRHPILLKSEVVYTSSRASLENGSTPTEAKTLGLLMLGSIVQESSVVPPNPITGLASVPPQIPGSPGLNVSQTTGFTPGGTSIMQQRIAEGEGASTSYAFRLQSHSPETSLDNPERALLNSEDSVLNDKGTEKGVDIRLRQAV</sequence>
<dbReference type="Proteomes" id="UP001164250">
    <property type="component" value="Chromosome 1"/>
</dbReference>
<comment type="caution">
    <text evidence="1">The sequence shown here is derived from an EMBL/GenBank/DDBJ whole genome shotgun (WGS) entry which is preliminary data.</text>
</comment>
<accession>A0ACC1CD80</accession>
<gene>
    <name evidence="1" type="ORF">Patl1_03038</name>
</gene>
<name>A0ACC1CD80_9ROSI</name>
<reference evidence="2" key="1">
    <citation type="journal article" date="2023" name="G3 (Bethesda)">
        <title>Genome assembly and association tests identify interacting loci associated with vigor, precocity, and sex in interspecific pistachio rootstocks.</title>
        <authorList>
            <person name="Palmer W."/>
            <person name="Jacygrad E."/>
            <person name="Sagayaradj S."/>
            <person name="Cavanaugh K."/>
            <person name="Han R."/>
            <person name="Bertier L."/>
            <person name="Beede B."/>
            <person name="Kafkas S."/>
            <person name="Golino D."/>
            <person name="Preece J."/>
            <person name="Michelmore R."/>
        </authorList>
    </citation>
    <scope>NUCLEOTIDE SEQUENCE [LARGE SCALE GENOMIC DNA]</scope>
</reference>
<dbReference type="EMBL" id="CM047897">
    <property type="protein sequence ID" value="KAJ0113660.1"/>
    <property type="molecule type" value="Genomic_DNA"/>
</dbReference>
<organism evidence="1 2">
    <name type="scientific">Pistacia atlantica</name>
    <dbReference type="NCBI Taxonomy" id="434234"/>
    <lineage>
        <taxon>Eukaryota</taxon>
        <taxon>Viridiplantae</taxon>
        <taxon>Streptophyta</taxon>
        <taxon>Embryophyta</taxon>
        <taxon>Tracheophyta</taxon>
        <taxon>Spermatophyta</taxon>
        <taxon>Magnoliopsida</taxon>
        <taxon>eudicotyledons</taxon>
        <taxon>Gunneridae</taxon>
        <taxon>Pentapetalae</taxon>
        <taxon>rosids</taxon>
        <taxon>malvids</taxon>
        <taxon>Sapindales</taxon>
        <taxon>Anacardiaceae</taxon>
        <taxon>Pistacia</taxon>
    </lineage>
</organism>
<evidence type="ECO:0000313" key="1">
    <source>
        <dbReference type="EMBL" id="KAJ0113660.1"/>
    </source>
</evidence>
<evidence type="ECO:0000313" key="2">
    <source>
        <dbReference type="Proteomes" id="UP001164250"/>
    </source>
</evidence>
<keyword evidence="2" id="KW-1185">Reference proteome</keyword>
<protein>
    <submittedName>
        <fullName evidence="1">Uncharacterized protein</fullName>
    </submittedName>
</protein>